<organism evidence="2 3">
    <name type="scientific">Dunaliella salina</name>
    <name type="common">Green alga</name>
    <name type="synonym">Protococcus salinus</name>
    <dbReference type="NCBI Taxonomy" id="3046"/>
    <lineage>
        <taxon>Eukaryota</taxon>
        <taxon>Viridiplantae</taxon>
        <taxon>Chlorophyta</taxon>
        <taxon>core chlorophytes</taxon>
        <taxon>Chlorophyceae</taxon>
        <taxon>CS clade</taxon>
        <taxon>Chlamydomonadales</taxon>
        <taxon>Dunaliellaceae</taxon>
        <taxon>Dunaliella</taxon>
    </lineage>
</organism>
<gene>
    <name evidence="2" type="ORF">DUNSADRAFT_7606</name>
</gene>
<dbReference type="PANTHER" id="PTHR11102">
    <property type="entry name" value="SEL-1-LIKE PROTEIN"/>
    <property type="match status" value="1"/>
</dbReference>
<dbReference type="EMBL" id="MU069713">
    <property type="protein sequence ID" value="KAF5835281.1"/>
    <property type="molecule type" value="Genomic_DNA"/>
</dbReference>
<comment type="caution">
    <text evidence="2">The sequence shown here is derived from an EMBL/GenBank/DDBJ whole genome shotgun (WGS) entry which is preliminary data.</text>
</comment>
<name>A0ABQ7GKZ2_DUNSA</name>
<feature type="non-terminal residue" evidence="2">
    <location>
        <position position="1"/>
    </location>
</feature>
<dbReference type="PANTHER" id="PTHR11102:SF147">
    <property type="entry name" value="SEL1L ADAPTOR SUBUNIT OF ERAD E3 UBIQUITIN LIGASE"/>
    <property type="match status" value="1"/>
</dbReference>
<evidence type="ECO:0000313" key="2">
    <source>
        <dbReference type="EMBL" id="KAF5835281.1"/>
    </source>
</evidence>
<sequence length="141" mass="15152">SLGVEVLSLPHFPSVVVEPYAHRGALREYAKACQDGLGVPMRAHLALELFRLAAAKGDPEAQGQMGVRYALGLQHQASWEAEGVAEFGEADENAATLHFYFGALGGDALSRMALGYRHLHGVGVPKSCWSAVSYYQPVAEQ</sequence>
<dbReference type="Gene3D" id="1.25.40.10">
    <property type="entry name" value="Tetratricopeptide repeat domain"/>
    <property type="match status" value="1"/>
</dbReference>
<accession>A0ABQ7GKZ2</accession>
<dbReference type="InterPro" id="IPR050767">
    <property type="entry name" value="Sel1_AlgK"/>
</dbReference>
<reference evidence="2" key="1">
    <citation type="submission" date="2017-08" db="EMBL/GenBank/DDBJ databases">
        <authorList>
            <person name="Polle J.E."/>
            <person name="Barry K."/>
            <person name="Cushman J."/>
            <person name="Schmutz J."/>
            <person name="Tran D."/>
            <person name="Hathwaick L.T."/>
            <person name="Yim W.C."/>
            <person name="Jenkins J."/>
            <person name="Mckie-Krisberg Z.M."/>
            <person name="Prochnik S."/>
            <person name="Lindquist E."/>
            <person name="Dockter R.B."/>
            <person name="Adam C."/>
            <person name="Molina H."/>
            <person name="Bunkerborg J."/>
            <person name="Jin E."/>
            <person name="Buchheim M."/>
            <person name="Magnuson J."/>
        </authorList>
    </citation>
    <scope>NUCLEOTIDE SEQUENCE</scope>
    <source>
        <strain evidence="2">CCAP 19/18</strain>
    </source>
</reference>
<protein>
    <submittedName>
        <fullName evidence="2">Uncharacterized protein</fullName>
    </submittedName>
</protein>
<keyword evidence="3" id="KW-1185">Reference proteome</keyword>
<evidence type="ECO:0000313" key="3">
    <source>
        <dbReference type="Proteomes" id="UP000815325"/>
    </source>
</evidence>
<evidence type="ECO:0000256" key="1">
    <source>
        <dbReference type="ARBA" id="ARBA00038101"/>
    </source>
</evidence>
<dbReference type="Proteomes" id="UP000815325">
    <property type="component" value="Unassembled WGS sequence"/>
</dbReference>
<proteinExistence type="inferred from homology"/>
<dbReference type="InterPro" id="IPR011990">
    <property type="entry name" value="TPR-like_helical_dom_sf"/>
</dbReference>
<comment type="similarity">
    <text evidence="1">Belongs to the sel-1 family.</text>
</comment>
<dbReference type="InterPro" id="IPR006597">
    <property type="entry name" value="Sel1-like"/>
</dbReference>
<feature type="non-terminal residue" evidence="2">
    <location>
        <position position="141"/>
    </location>
</feature>
<dbReference type="SUPFAM" id="SSF81901">
    <property type="entry name" value="HCP-like"/>
    <property type="match status" value="1"/>
</dbReference>
<dbReference type="SMART" id="SM00671">
    <property type="entry name" value="SEL1"/>
    <property type="match status" value="3"/>
</dbReference>